<protein>
    <submittedName>
        <fullName evidence="2">Uncharacterized protein</fullName>
    </submittedName>
</protein>
<name>A0A9W8QDP5_AKAMU</name>
<keyword evidence="3" id="KW-1185">Reference proteome</keyword>
<evidence type="ECO:0000256" key="1">
    <source>
        <dbReference type="SAM" id="SignalP"/>
    </source>
</evidence>
<sequence length="153" mass="15259">MRTFAIFATVLAAGSAVFAAPAALAEKRENNFGGVAGPLGGLLGGSPAAGLGGSGQNAVADLFKVGDEILNIPGDAIRKILEGNPIGAGTGLLQDIVKAGSDIPKDAMGLVTPLTNSGSCFSLTGTLFEQFCSGCVQTVTYGANYPEIAVDVL</sequence>
<dbReference type="AlphaFoldDB" id="A0A9W8QDP5"/>
<dbReference type="EMBL" id="JAJHUN010000008">
    <property type="protein sequence ID" value="KAJ4152759.1"/>
    <property type="molecule type" value="Genomic_DNA"/>
</dbReference>
<dbReference type="KEGG" id="amus:LMH87_009279"/>
<accession>A0A9W8QDP5</accession>
<reference evidence="2" key="1">
    <citation type="journal article" date="2023" name="Access Microbiol">
        <title>De-novo genome assembly for Akanthomyces muscarius, a biocontrol agent of insect agricultural pests.</title>
        <authorList>
            <person name="Erdos Z."/>
            <person name="Studholme D.J."/>
            <person name="Raymond B."/>
            <person name="Sharma M."/>
        </authorList>
    </citation>
    <scope>NUCLEOTIDE SEQUENCE</scope>
    <source>
        <strain evidence="2">Ve6</strain>
    </source>
</reference>
<evidence type="ECO:0000313" key="2">
    <source>
        <dbReference type="EMBL" id="KAJ4152759.1"/>
    </source>
</evidence>
<comment type="caution">
    <text evidence="2">The sequence shown here is derived from an EMBL/GenBank/DDBJ whole genome shotgun (WGS) entry which is preliminary data.</text>
</comment>
<feature type="signal peptide" evidence="1">
    <location>
        <begin position="1"/>
        <end position="19"/>
    </location>
</feature>
<feature type="chain" id="PRO_5040892652" evidence="1">
    <location>
        <begin position="20"/>
        <end position="153"/>
    </location>
</feature>
<keyword evidence="1" id="KW-0732">Signal</keyword>
<organism evidence="2 3">
    <name type="scientific">Akanthomyces muscarius</name>
    <name type="common">Entomopathogenic fungus</name>
    <name type="synonym">Lecanicillium muscarium</name>
    <dbReference type="NCBI Taxonomy" id="2231603"/>
    <lineage>
        <taxon>Eukaryota</taxon>
        <taxon>Fungi</taxon>
        <taxon>Dikarya</taxon>
        <taxon>Ascomycota</taxon>
        <taxon>Pezizomycotina</taxon>
        <taxon>Sordariomycetes</taxon>
        <taxon>Hypocreomycetidae</taxon>
        <taxon>Hypocreales</taxon>
        <taxon>Cordycipitaceae</taxon>
        <taxon>Akanthomyces</taxon>
    </lineage>
</organism>
<dbReference type="RefSeq" id="XP_056053417.1">
    <property type="nucleotide sequence ID" value="XM_056196249.1"/>
</dbReference>
<proteinExistence type="predicted"/>
<gene>
    <name evidence="2" type="ORF">LMH87_009279</name>
</gene>
<evidence type="ECO:0000313" key="3">
    <source>
        <dbReference type="Proteomes" id="UP001144673"/>
    </source>
</evidence>
<dbReference type="GeneID" id="80896438"/>
<dbReference type="Proteomes" id="UP001144673">
    <property type="component" value="Chromosome 5"/>
</dbReference>